<evidence type="ECO:0000313" key="3">
    <source>
        <dbReference type="EMBL" id="EAR61632.1"/>
    </source>
</evidence>
<proteinExistence type="predicted"/>
<feature type="domain" description="SnoaL-like" evidence="2">
    <location>
        <begin position="24"/>
        <end position="146"/>
    </location>
</feature>
<evidence type="ECO:0000259" key="2">
    <source>
        <dbReference type="Pfam" id="PF13577"/>
    </source>
</evidence>
<sequence length="182" mass="20203">MKRFLIICFLGVISMAGQASTITKDEAIIRSNLYSFSALADQGAFEYLGRLFAPKLTVDYSALFGGAPESVARETLMKNWANFLPGFDTTFHEAGQIRLSINGDQADAAMDFTASHWLGEQGFWQVAGTYQFTLEKAADNWEITSVKLTNPTEMGSREILGQAPLKAAENLKQRHHNKVNFE</sequence>
<name>A0A7U8GRQ4_NEPCE</name>
<organism evidence="3 4">
    <name type="scientific">Neptuniibacter caesariensis</name>
    <dbReference type="NCBI Taxonomy" id="207954"/>
    <lineage>
        <taxon>Bacteria</taxon>
        <taxon>Pseudomonadati</taxon>
        <taxon>Pseudomonadota</taxon>
        <taxon>Gammaproteobacteria</taxon>
        <taxon>Oceanospirillales</taxon>
        <taxon>Oceanospirillaceae</taxon>
        <taxon>Neptuniibacter</taxon>
    </lineage>
</organism>
<dbReference type="InterPro" id="IPR032710">
    <property type="entry name" value="NTF2-like_dom_sf"/>
</dbReference>
<reference evidence="3 4" key="1">
    <citation type="submission" date="2006-02" db="EMBL/GenBank/DDBJ databases">
        <authorList>
            <person name="Pinhassi J."/>
            <person name="Pedros-Alio C."/>
            <person name="Ferriera S."/>
            <person name="Johnson J."/>
            <person name="Kravitz S."/>
            <person name="Halpern A."/>
            <person name="Remington K."/>
            <person name="Beeson K."/>
            <person name="Tran B."/>
            <person name="Rogers Y.-H."/>
            <person name="Friedman R."/>
            <person name="Venter J.C."/>
        </authorList>
    </citation>
    <scope>NUCLEOTIDE SEQUENCE [LARGE SCALE GENOMIC DNA]</scope>
    <source>
        <strain evidence="3 4">MED92</strain>
    </source>
</reference>
<dbReference type="Pfam" id="PF13577">
    <property type="entry name" value="SnoaL_4"/>
    <property type="match status" value="1"/>
</dbReference>
<accession>A0A7U8GRQ4</accession>
<keyword evidence="4" id="KW-1185">Reference proteome</keyword>
<dbReference type="Gene3D" id="3.10.450.50">
    <property type="match status" value="1"/>
</dbReference>
<feature type="signal peptide" evidence="1">
    <location>
        <begin position="1"/>
        <end position="19"/>
    </location>
</feature>
<gene>
    <name evidence="3" type="ORF">MED92_13296</name>
</gene>
<dbReference type="SUPFAM" id="SSF54427">
    <property type="entry name" value="NTF2-like"/>
    <property type="match status" value="1"/>
</dbReference>
<comment type="caution">
    <text evidence="3">The sequence shown here is derived from an EMBL/GenBank/DDBJ whole genome shotgun (WGS) entry which is preliminary data.</text>
</comment>
<feature type="chain" id="PRO_5030633690" description="SnoaL-like domain-containing protein" evidence="1">
    <location>
        <begin position="20"/>
        <end position="182"/>
    </location>
</feature>
<protein>
    <recommendedName>
        <fullName evidence="2">SnoaL-like domain-containing protein</fullName>
    </recommendedName>
</protein>
<keyword evidence="1" id="KW-0732">Signal</keyword>
<dbReference type="AlphaFoldDB" id="A0A7U8GRQ4"/>
<evidence type="ECO:0000256" key="1">
    <source>
        <dbReference type="SAM" id="SignalP"/>
    </source>
</evidence>
<evidence type="ECO:0000313" key="4">
    <source>
        <dbReference type="Proteomes" id="UP000002171"/>
    </source>
</evidence>
<dbReference type="EMBL" id="AAOW01000007">
    <property type="protein sequence ID" value="EAR61632.1"/>
    <property type="molecule type" value="Genomic_DNA"/>
</dbReference>
<dbReference type="InterPro" id="IPR037401">
    <property type="entry name" value="SnoaL-like"/>
</dbReference>
<dbReference type="RefSeq" id="WP_007020221.1">
    <property type="nucleotide sequence ID" value="NZ_CH724125.1"/>
</dbReference>
<dbReference type="Proteomes" id="UP000002171">
    <property type="component" value="Unassembled WGS sequence"/>
</dbReference>